<evidence type="ECO:0000313" key="3">
    <source>
        <dbReference type="Proteomes" id="UP000016570"/>
    </source>
</evidence>
<dbReference type="SUPFAM" id="SSF52833">
    <property type="entry name" value="Thioredoxin-like"/>
    <property type="match status" value="1"/>
</dbReference>
<dbReference type="eggNOG" id="COG0695">
    <property type="taxonomic scope" value="Bacteria"/>
</dbReference>
<proteinExistence type="predicted"/>
<dbReference type="Proteomes" id="UP000016570">
    <property type="component" value="Unassembled WGS sequence"/>
</dbReference>
<dbReference type="Pfam" id="PF13417">
    <property type="entry name" value="GST_N_3"/>
    <property type="match status" value="1"/>
</dbReference>
<evidence type="ECO:0000259" key="1">
    <source>
        <dbReference type="PROSITE" id="PS50404"/>
    </source>
</evidence>
<dbReference type="PROSITE" id="PS50404">
    <property type="entry name" value="GST_NTER"/>
    <property type="match status" value="1"/>
</dbReference>
<dbReference type="PANTHER" id="PTHR45288:SF1">
    <property type="entry name" value="THIOREDOXIN FAMILY PROTEIN"/>
    <property type="match status" value="1"/>
</dbReference>
<accession>U2ZCT5</accession>
<dbReference type="RefSeq" id="WP_021703523.1">
    <property type="nucleotide sequence ID" value="NZ_BATJ01000001.1"/>
</dbReference>
<dbReference type="PROSITE" id="PS51354">
    <property type="entry name" value="GLUTAREDOXIN_2"/>
    <property type="match status" value="1"/>
</dbReference>
<organism evidence="2 3">
    <name type="scientific">Vibrio proteolyticus NBRC 13287</name>
    <dbReference type="NCBI Taxonomy" id="1219065"/>
    <lineage>
        <taxon>Bacteria</taxon>
        <taxon>Pseudomonadati</taxon>
        <taxon>Pseudomonadota</taxon>
        <taxon>Gammaproteobacteria</taxon>
        <taxon>Vibrionales</taxon>
        <taxon>Vibrionaceae</taxon>
        <taxon>Vibrio</taxon>
    </lineage>
</organism>
<dbReference type="InterPro" id="IPR036249">
    <property type="entry name" value="Thioredoxin-like_sf"/>
</dbReference>
<protein>
    <submittedName>
        <fullName evidence="2">Putative glutaredoxin</fullName>
    </submittedName>
</protein>
<name>U2ZCT5_VIBPR</name>
<sequence length="88" mass="10528">MTSTHHLSLYHRNHCPYCRKVREVIDALGLDIRLVEMEEQPVEWERLKLEGGQAMVPCLRIDEEHGTVWMYESEDIIQYLRQTYGRPQ</sequence>
<dbReference type="InterPro" id="IPR004045">
    <property type="entry name" value="Glutathione_S-Trfase_N"/>
</dbReference>
<dbReference type="InterPro" id="IPR011767">
    <property type="entry name" value="GLR_AS"/>
</dbReference>
<dbReference type="PANTHER" id="PTHR45288">
    <property type="entry name" value="THIOREDOXIN FAMILY PROTEIN"/>
    <property type="match status" value="1"/>
</dbReference>
<dbReference type="PROSITE" id="PS00195">
    <property type="entry name" value="GLUTAREDOXIN_1"/>
    <property type="match status" value="1"/>
</dbReference>
<dbReference type="EMBL" id="BATJ01000001">
    <property type="protein sequence ID" value="GAD65531.1"/>
    <property type="molecule type" value="Genomic_DNA"/>
</dbReference>
<keyword evidence="3" id="KW-1185">Reference proteome</keyword>
<reference evidence="2 3" key="1">
    <citation type="submission" date="2013-09" db="EMBL/GenBank/DDBJ databases">
        <title>Whole genome shotgun sequence of Vibrio proteolyticus NBRC 13287.</title>
        <authorList>
            <person name="Isaki S."/>
            <person name="Hosoyama A."/>
            <person name="Numata M."/>
            <person name="Hashimoto M."/>
            <person name="Hosoyama Y."/>
            <person name="Tsuchikane K."/>
            <person name="Noguchi M."/>
            <person name="Hirakata S."/>
            <person name="Ichikawa N."/>
            <person name="Ohji S."/>
            <person name="Yamazoe A."/>
            <person name="Fujita N."/>
        </authorList>
    </citation>
    <scope>NUCLEOTIDE SEQUENCE [LARGE SCALE GENOMIC DNA]</scope>
    <source>
        <strain evidence="2 3">NBRC 13287</strain>
    </source>
</reference>
<dbReference type="STRING" id="1219065.VPR01S_01_03040"/>
<dbReference type="AlphaFoldDB" id="U2ZCT5"/>
<gene>
    <name evidence="2" type="ORF">VPR01S_01_03040</name>
</gene>
<evidence type="ECO:0000313" key="2">
    <source>
        <dbReference type="EMBL" id="GAD65531.1"/>
    </source>
</evidence>
<comment type="caution">
    <text evidence="2">The sequence shown here is derived from an EMBL/GenBank/DDBJ whole genome shotgun (WGS) entry which is preliminary data.</text>
</comment>
<feature type="domain" description="GST N-terminal" evidence="1">
    <location>
        <begin position="5"/>
        <end position="88"/>
    </location>
</feature>
<dbReference type="Gene3D" id="3.40.30.10">
    <property type="entry name" value="Glutaredoxin"/>
    <property type="match status" value="1"/>
</dbReference>